<comment type="caution">
    <text evidence="4">The sequence shown here is derived from an EMBL/GenBank/DDBJ whole genome shotgun (WGS) entry which is preliminary data.</text>
</comment>
<evidence type="ECO:0000256" key="1">
    <source>
        <dbReference type="SAM" id="MobiDB-lite"/>
    </source>
</evidence>
<feature type="domain" description="PRTase-CE" evidence="2">
    <location>
        <begin position="20"/>
        <end position="281"/>
    </location>
</feature>
<reference evidence="4 5" key="1">
    <citation type="submission" date="2024-04" db="EMBL/GenBank/DDBJ databases">
        <title>Draft genome sequence of Halopseudomonas sabulinigri NBRC 116187.</title>
        <authorList>
            <person name="Miyakawa T."/>
            <person name="Kusuya Y."/>
            <person name="Miura T."/>
        </authorList>
    </citation>
    <scope>NUCLEOTIDE SEQUENCE [LARGE SCALE GENOMIC DNA]</scope>
    <source>
        <strain evidence="4 5">4NH20-0042</strain>
    </source>
</reference>
<dbReference type="Pfam" id="PF24409">
    <property type="entry name" value="wHTH-PRTase_assc"/>
    <property type="match status" value="1"/>
</dbReference>
<feature type="domain" description="PRTase associated wHTH" evidence="3">
    <location>
        <begin position="316"/>
        <end position="393"/>
    </location>
</feature>
<sequence>MSKPKYQQLSITSIEQSLEINEWLAQFSDGQKVIAKTLLSRLNFVSRDEYSHWLRRSIEQLPPNKKYALYSIRKLDSDEESYWDSSGAPTLRPATSQGSEDLVYSLISNLVRSNNKYLLDHPTISDLKSNKIRNLVLIDDSIGSGDRVSSFINAILENPTFLSWWSFGWIKITIICFARPNASEKRIVDCIRGSDHGKRKFRKSSKIEFISEFVYNERWLEERWGTNYKQIVELCKNQTKVGKWARLGYGEVLSNLIFYHSVPNNTPGILWFSNNKWQGLLAGRVLPSWLIDLLNGNAVEKYTSSSTAPISNELLSLLSLVKRGVRRVSSIAIRLNVDHYYADKLIEHAARLGYLTPNLRLTNAGVDILKQAKEPVELPKWDYSLYIPSSWCAGQANIQPSTGKVLSSFSSTDSAEALAFADGDVGEASLERSDAKAAAPPFSVMPQSPSLSRESHDTDGPLGSKER</sequence>
<dbReference type="InterPro" id="IPR057055">
    <property type="entry name" value="wHTH-PRTase_assoc"/>
</dbReference>
<evidence type="ECO:0000259" key="3">
    <source>
        <dbReference type="Pfam" id="PF24409"/>
    </source>
</evidence>
<organism evidence="4 5">
    <name type="scientific">Halopseudomonas sabulinigri</name>
    <dbReference type="NCBI Taxonomy" id="472181"/>
    <lineage>
        <taxon>Bacteria</taxon>
        <taxon>Pseudomonadati</taxon>
        <taxon>Pseudomonadota</taxon>
        <taxon>Gammaproteobacteria</taxon>
        <taxon>Pseudomonadales</taxon>
        <taxon>Pseudomonadaceae</taxon>
        <taxon>Halopseudomonas</taxon>
    </lineage>
</organism>
<feature type="compositionally biased region" description="Basic and acidic residues" evidence="1">
    <location>
        <begin position="453"/>
        <end position="467"/>
    </location>
</feature>
<dbReference type="Proteomes" id="UP001486808">
    <property type="component" value="Unassembled WGS sequence"/>
</dbReference>
<name>A0ABP9ZL71_9GAMM</name>
<dbReference type="Pfam" id="PF24390">
    <property type="entry name" value="PRTase-CE"/>
    <property type="match status" value="1"/>
</dbReference>
<keyword evidence="5" id="KW-1185">Reference proteome</keyword>
<evidence type="ECO:0000259" key="2">
    <source>
        <dbReference type="Pfam" id="PF24390"/>
    </source>
</evidence>
<protein>
    <submittedName>
        <fullName evidence="4">Uncharacterized protein</fullName>
    </submittedName>
</protein>
<evidence type="ECO:0000313" key="4">
    <source>
        <dbReference type="EMBL" id="GAA6130214.1"/>
    </source>
</evidence>
<accession>A0ABP9ZL71</accession>
<gene>
    <name evidence="4" type="ORF">NBRC116187_05740</name>
</gene>
<evidence type="ECO:0000313" key="5">
    <source>
        <dbReference type="Proteomes" id="UP001486808"/>
    </source>
</evidence>
<dbReference type="InterPro" id="IPR056920">
    <property type="entry name" value="PRTase-CE"/>
</dbReference>
<proteinExistence type="predicted"/>
<feature type="region of interest" description="Disordered" evidence="1">
    <location>
        <begin position="430"/>
        <end position="467"/>
    </location>
</feature>
<dbReference type="EMBL" id="BAABWD010000001">
    <property type="protein sequence ID" value="GAA6130214.1"/>
    <property type="molecule type" value="Genomic_DNA"/>
</dbReference>